<dbReference type="SMART" id="SM01391">
    <property type="entry name" value="Filament"/>
    <property type="match status" value="1"/>
</dbReference>
<reference evidence="8" key="2">
    <citation type="submission" date="2025-09" db="UniProtKB">
        <authorList>
            <consortium name="Ensembl"/>
        </authorList>
    </citation>
    <scope>IDENTIFICATION</scope>
</reference>
<comment type="similarity">
    <text evidence="3 4">Belongs to the intermediate filament family.</text>
</comment>
<dbReference type="Gene3D" id="1.20.5.1160">
    <property type="entry name" value="Vasodilator-stimulated phosphoprotein"/>
    <property type="match status" value="1"/>
</dbReference>
<evidence type="ECO:0000256" key="4">
    <source>
        <dbReference type="RuleBase" id="RU000685"/>
    </source>
</evidence>
<organism evidence="8 9">
    <name type="scientific">Naja naja</name>
    <name type="common">Indian cobra</name>
    <dbReference type="NCBI Taxonomy" id="35670"/>
    <lineage>
        <taxon>Eukaryota</taxon>
        <taxon>Metazoa</taxon>
        <taxon>Chordata</taxon>
        <taxon>Craniata</taxon>
        <taxon>Vertebrata</taxon>
        <taxon>Euteleostomi</taxon>
        <taxon>Lepidosauria</taxon>
        <taxon>Squamata</taxon>
        <taxon>Bifurcata</taxon>
        <taxon>Unidentata</taxon>
        <taxon>Episquamata</taxon>
        <taxon>Toxicofera</taxon>
        <taxon>Serpentes</taxon>
        <taxon>Colubroidea</taxon>
        <taxon>Elapidae</taxon>
        <taxon>Elapinae</taxon>
        <taxon>Naja</taxon>
    </lineage>
</organism>
<accession>A0A8C6X7H0</accession>
<feature type="compositionally biased region" description="Polar residues" evidence="6">
    <location>
        <begin position="529"/>
        <end position="554"/>
    </location>
</feature>
<dbReference type="Pfam" id="PF00038">
    <property type="entry name" value="Filament"/>
    <property type="match status" value="1"/>
</dbReference>
<dbReference type="InterPro" id="IPR032444">
    <property type="entry name" value="Keratin_2_head"/>
</dbReference>
<dbReference type="GeneTree" id="ENSGT00940000155862"/>
<dbReference type="FunFam" id="1.20.5.1160:FF:000001">
    <property type="entry name" value="Keratin type II"/>
    <property type="match status" value="1"/>
</dbReference>
<dbReference type="GO" id="GO:0030280">
    <property type="term" value="F:structural constituent of skin epidermis"/>
    <property type="evidence" value="ECO:0007669"/>
    <property type="project" value="TreeGrafter"/>
</dbReference>
<dbReference type="Pfam" id="PF16208">
    <property type="entry name" value="Keratin_2_head"/>
    <property type="match status" value="1"/>
</dbReference>
<dbReference type="GO" id="GO:0045109">
    <property type="term" value="P:intermediate filament organization"/>
    <property type="evidence" value="ECO:0007669"/>
    <property type="project" value="TreeGrafter"/>
</dbReference>
<evidence type="ECO:0000313" key="9">
    <source>
        <dbReference type="Proteomes" id="UP000694559"/>
    </source>
</evidence>
<dbReference type="FunFam" id="1.20.5.170:FF:000004">
    <property type="entry name" value="Keratin, type II cytoskeletal 5"/>
    <property type="match status" value="1"/>
</dbReference>
<dbReference type="InterPro" id="IPR003054">
    <property type="entry name" value="Keratin_II"/>
</dbReference>
<dbReference type="SUPFAM" id="SSF64593">
    <property type="entry name" value="Intermediate filament protein, coiled coil region"/>
    <property type="match status" value="3"/>
</dbReference>
<evidence type="ECO:0000256" key="6">
    <source>
        <dbReference type="SAM" id="MobiDB-lite"/>
    </source>
</evidence>
<dbReference type="GO" id="GO:0045095">
    <property type="term" value="C:keratin filament"/>
    <property type="evidence" value="ECO:0007669"/>
    <property type="project" value="InterPro"/>
</dbReference>
<keyword evidence="2 5" id="KW-0175">Coiled coil</keyword>
<name>A0A8C6X7H0_NAJNA</name>
<dbReference type="Gene3D" id="1.20.5.170">
    <property type="match status" value="1"/>
</dbReference>
<dbReference type="AlphaFoldDB" id="A0A8C6X7H0"/>
<feature type="domain" description="IF rod" evidence="7">
    <location>
        <begin position="156"/>
        <end position="463"/>
    </location>
</feature>
<dbReference type="PANTHER" id="PTHR45616">
    <property type="entry name" value="GATA-TYPE DOMAIN-CONTAINING PROTEIN"/>
    <property type="match status" value="1"/>
</dbReference>
<dbReference type="PROSITE" id="PS00226">
    <property type="entry name" value="IF_ROD_1"/>
    <property type="match status" value="1"/>
</dbReference>
<dbReference type="Ensembl" id="ENSNNAT00000010678.1">
    <property type="protein sequence ID" value="ENSNNAP00000010202.1"/>
    <property type="gene ID" value="ENSNNAG00000006450.1"/>
</dbReference>
<dbReference type="PRINTS" id="PR01276">
    <property type="entry name" value="TYPE2KERATIN"/>
</dbReference>
<feature type="coiled-coil region" evidence="5">
    <location>
        <begin position="353"/>
        <end position="441"/>
    </location>
</feature>
<dbReference type="Proteomes" id="UP000694559">
    <property type="component" value="Unplaced"/>
</dbReference>
<feature type="compositionally biased region" description="Low complexity" evidence="6">
    <location>
        <begin position="574"/>
        <end position="590"/>
    </location>
</feature>
<evidence type="ECO:0000313" key="8">
    <source>
        <dbReference type="Ensembl" id="ENSNNAP00000010202.1"/>
    </source>
</evidence>
<sequence>MSHRANIRIQRRGFSNSSAILPNLCRANWSSQSVGRGGSCGPGGAGWGRAGGAGFGSQSLYNLGGPRRIAVGGSYGSGFGGGYGYGGGVCNGYAVGGGGIGGGYGLGGAGFGGGRGGSSFPVYPPGGIQKVTVNPNLLAPLKLEIDPTIEKVRKEEGEQIKILNNKFASFIDKVRFLEQENKVLETKWALLQEHDQKTVKSNIEPLFDAYINNLRTQLNDLEKEKVRLDGELHNTQNLVEDYKTKYEDEINKRTEAENDFVILKKEVDAAYMVKPELEIKLQSLIEEIDFLTVLHEMELADLQRTISETSVVLSMDNNRYLDLDSIIAEVKAQYEDIAKKSRAEAEALYQSKYEELQSTAGRHSDDLRNAKHEISELNRHVQRLKAEIEGVKKQQQQHAEDRGELALKDARQKLAELEDAVQKAKQEMARQLKEYQELLNVKFSLDIEIATYRKLLEGEEYRSVTAHLSSCLSQNRNCSSSSLSLLFAAVISSRISRGPAAGSGLGYRSGLSRGGGSFFTVGGSGGSNIESANHGDGSSNNESVNNGDGSSTVETVDHGDGSSNVESVDHGDGSSSSMNLASSPPTSHIS</sequence>
<keyword evidence="9" id="KW-1185">Reference proteome</keyword>
<evidence type="ECO:0000256" key="3">
    <source>
        <dbReference type="ARBA" id="ARBA00061646"/>
    </source>
</evidence>
<dbReference type="OrthoDB" id="2441647at2759"/>
<dbReference type="FunFam" id="1.20.5.500:FF:000001">
    <property type="entry name" value="Type II keratin 23"/>
    <property type="match status" value="1"/>
</dbReference>
<dbReference type="InterPro" id="IPR018039">
    <property type="entry name" value="IF_conserved"/>
</dbReference>
<dbReference type="Gene3D" id="1.20.5.500">
    <property type="entry name" value="Single helix bin"/>
    <property type="match status" value="1"/>
</dbReference>
<proteinExistence type="inferred from homology"/>
<feature type="coiled-coil region" evidence="5">
    <location>
        <begin position="211"/>
        <end position="266"/>
    </location>
</feature>
<dbReference type="SUPFAM" id="SSF46579">
    <property type="entry name" value="Prefoldin"/>
    <property type="match status" value="1"/>
</dbReference>
<dbReference type="PROSITE" id="PS51842">
    <property type="entry name" value="IF_ROD_2"/>
    <property type="match status" value="1"/>
</dbReference>
<dbReference type="InterPro" id="IPR039008">
    <property type="entry name" value="IF_rod_dom"/>
</dbReference>
<reference evidence="8" key="1">
    <citation type="submission" date="2025-08" db="UniProtKB">
        <authorList>
            <consortium name="Ensembl"/>
        </authorList>
    </citation>
    <scope>IDENTIFICATION</scope>
</reference>
<evidence type="ECO:0000259" key="7">
    <source>
        <dbReference type="PROSITE" id="PS51842"/>
    </source>
</evidence>
<dbReference type="GO" id="GO:0031424">
    <property type="term" value="P:keratinization"/>
    <property type="evidence" value="ECO:0007669"/>
    <property type="project" value="TreeGrafter"/>
</dbReference>
<evidence type="ECO:0000256" key="2">
    <source>
        <dbReference type="ARBA" id="ARBA00023054"/>
    </source>
</evidence>
<protein>
    <recommendedName>
        <fullName evidence="7">IF rod domain-containing protein</fullName>
    </recommendedName>
</protein>
<feature type="region of interest" description="Disordered" evidence="6">
    <location>
        <begin position="529"/>
        <end position="590"/>
    </location>
</feature>
<dbReference type="PANTHER" id="PTHR45616:SF39">
    <property type="entry name" value="KERATIN, TYPE II CYTOSKELETAL 6A-RELATED"/>
    <property type="match status" value="1"/>
</dbReference>
<evidence type="ECO:0000256" key="1">
    <source>
        <dbReference type="ARBA" id="ARBA00022754"/>
    </source>
</evidence>
<dbReference type="GO" id="GO:0005615">
    <property type="term" value="C:extracellular space"/>
    <property type="evidence" value="ECO:0007669"/>
    <property type="project" value="TreeGrafter"/>
</dbReference>
<keyword evidence="1 4" id="KW-0403">Intermediate filament</keyword>
<evidence type="ECO:0000256" key="5">
    <source>
        <dbReference type="SAM" id="Coils"/>
    </source>
</evidence>